<organism evidence="1">
    <name type="scientific">uncultured Caudovirales phage</name>
    <dbReference type="NCBI Taxonomy" id="2100421"/>
    <lineage>
        <taxon>Viruses</taxon>
        <taxon>Duplodnaviria</taxon>
        <taxon>Heunggongvirae</taxon>
        <taxon>Uroviricota</taxon>
        <taxon>Caudoviricetes</taxon>
        <taxon>Peduoviridae</taxon>
        <taxon>Maltschvirus</taxon>
        <taxon>Maltschvirus maltsch</taxon>
    </lineage>
</organism>
<dbReference type="EMBL" id="LR796563">
    <property type="protein sequence ID" value="CAB4151583.1"/>
    <property type="molecule type" value="Genomic_DNA"/>
</dbReference>
<name>A0A6J5N2P4_9CAUD</name>
<evidence type="ECO:0000313" key="1">
    <source>
        <dbReference type="EMBL" id="CAB4151583.1"/>
    </source>
</evidence>
<proteinExistence type="predicted"/>
<protein>
    <submittedName>
        <fullName evidence="1">Uncharacterized protein</fullName>
    </submittedName>
</protein>
<sequence length="127" mass="14971">MKITEEQLISFVRDEIDTSKMSKKKYLQYVLEALKEPIEHEVSFNPEIEDNWTHTIWLCEYPTYVSSVVACDGGERSRYWLDKRMSGSEYSCIFKANPDIDYIVLRCGNKRPRYIIVDGSKYRNLAN</sequence>
<reference evidence="1" key="1">
    <citation type="submission" date="2020-04" db="EMBL/GenBank/DDBJ databases">
        <authorList>
            <person name="Chiriac C."/>
            <person name="Salcher M."/>
            <person name="Ghai R."/>
            <person name="Kavagutti S V."/>
        </authorList>
    </citation>
    <scope>NUCLEOTIDE SEQUENCE</scope>
</reference>
<gene>
    <name evidence="1" type="ORF">UFOVP583_25</name>
</gene>
<accession>A0A6J5N2P4</accession>